<dbReference type="SUPFAM" id="SSF52922">
    <property type="entry name" value="TK C-terminal domain-like"/>
    <property type="match status" value="1"/>
</dbReference>
<sequence>MMATSEEESGEETATDTEPEVLTGDHFMMGDTACAEGAIAAGCRFFAGYPITPASEVAERISQRFPGLPDAQYIQMEDEIASIAAVVGGSNAGKKSMTATSGPGVSLMNENIGLAAITETPCVIVNVQRGGPSTGMPTLPGQGDVMQARYGSQGDYPMIAYAPGSPQEMFDLTVEAFNAAERYRTPVIVLADQTVGHMTGKVSIPDSVETVDRPRPDDEIEPETFLPYDNSVQVPPMAAAGEGGRVHVTGLTHDERGHPDIDVDTHEKMLGRMMDKIDDNREEICRVQRYRLDDADVALIAYGSMSRSARDAVDQLRADGVDAGLFRVITPWPFPIDEIEALSAAVDRIVVAEMNLGQYVTPVRAHAACPVDAHTHPGGAIPRPDEVADTVREVIR</sequence>
<dbReference type="AlphaFoldDB" id="A0A343TK56"/>
<dbReference type="InterPro" id="IPR002880">
    <property type="entry name" value="Pyrv_Fd/Flavodoxin_OxRdtase_N"/>
</dbReference>
<feature type="domain" description="Pyruvate:ferredoxin oxidoreductase core" evidence="10">
    <location>
        <begin position="295"/>
        <end position="387"/>
    </location>
</feature>
<dbReference type="Pfam" id="PF01855">
    <property type="entry name" value="POR_N"/>
    <property type="match status" value="1"/>
</dbReference>
<dbReference type="GO" id="GO:0047553">
    <property type="term" value="F:2-oxoglutarate synthase activity"/>
    <property type="evidence" value="ECO:0007669"/>
    <property type="project" value="UniProtKB-EC"/>
</dbReference>
<dbReference type="Gene3D" id="3.40.50.920">
    <property type="match status" value="1"/>
</dbReference>
<dbReference type="SUPFAM" id="SSF52518">
    <property type="entry name" value="Thiamin diphosphate-binding fold (THDP-binding)"/>
    <property type="match status" value="1"/>
</dbReference>
<proteinExistence type="predicted"/>
<evidence type="ECO:0000256" key="7">
    <source>
        <dbReference type="ARBA" id="ARBA00079587"/>
    </source>
</evidence>
<dbReference type="KEGG" id="hdf:AArcSl_1852"/>
<dbReference type="Gene3D" id="3.40.50.970">
    <property type="match status" value="1"/>
</dbReference>
<dbReference type="EC" id="1.2.7.3" evidence="4"/>
<dbReference type="InterPro" id="IPR033412">
    <property type="entry name" value="PFOR_II"/>
</dbReference>
<dbReference type="PANTHER" id="PTHR43088:SF1">
    <property type="entry name" value="SUBUNIT OF PYRUVATE:FLAVODOXIN OXIDOREDUCTASE"/>
    <property type="match status" value="1"/>
</dbReference>
<protein>
    <recommendedName>
        <fullName evidence="5">2-oxoglutarate synthase subunit KorA</fullName>
        <ecNumber evidence="4">1.2.7.3</ecNumber>
    </recommendedName>
    <alternativeName>
        <fullName evidence="7">2-ketoglutarate oxidoreductase alpha chain</fullName>
    </alternativeName>
    <alternativeName>
        <fullName evidence="6">2-oxoglutarate-ferredoxin oxidoreductase subunit alpha</fullName>
    </alternativeName>
</protein>
<dbReference type="GO" id="GO:0006082">
    <property type="term" value="P:organic acid metabolic process"/>
    <property type="evidence" value="ECO:0007669"/>
    <property type="project" value="UniProtKB-ARBA"/>
</dbReference>
<dbReference type="InterPro" id="IPR029061">
    <property type="entry name" value="THDP-binding"/>
</dbReference>
<evidence type="ECO:0000313" key="12">
    <source>
        <dbReference type="Proteomes" id="UP000263012"/>
    </source>
</evidence>
<dbReference type="CDD" id="cd07034">
    <property type="entry name" value="TPP_PYR_PFOR_IOR-alpha_like"/>
    <property type="match status" value="1"/>
</dbReference>
<feature type="region of interest" description="Disordered" evidence="8">
    <location>
        <begin position="1"/>
        <end position="22"/>
    </location>
</feature>
<keyword evidence="12" id="KW-1185">Reference proteome</keyword>
<gene>
    <name evidence="11" type="primary">oorA2</name>
    <name evidence="11" type="ORF">AArcSl_1852</name>
</gene>
<dbReference type="InterPro" id="IPR009014">
    <property type="entry name" value="Transketo_C/PFOR_II"/>
</dbReference>
<feature type="domain" description="Pyruvate flavodoxin/ferredoxin oxidoreductase pyrimidine binding" evidence="9">
    <location>
        <begin position="36"/>
        <end position="269"/>
    </location>
</feature>
<evidence type="ECO:0000256" key="3">
    <source>
        <dbReference type="ARBA" id="ARBA00064882"/>
    </source>
</evidence>
<organism evidence="11 12">
    <name type="scientific">Halalkaliarchaeum desulfuricum</name>
    <dbReference type="NCBI Taxonomy" id="2055893"/>
    <lineage>
        <taxon>Archaea</taxon>
        <taxon>Methanobacteriati</taxon>
        <taxon>Methanobacteriota</taxon>
        <taxon>Stenosarchaea group</taxon>
        <taxon>Halobacteria</taxon>
        <taxon>Halobacteriales</taxon>
        <taxon>Haloferacaceae</taxon>
        <taxon>Halalkaliarchaeum</taxon>
    </lineage>
</organism>
<dbReference type="Pfam" id="PF17147">
    <property type="entry name" value="PFOR_II"/>
    <property type="match status" value="1"/>
</dbReference>
<evidence type="ECO:0000259" key="9">
    <source>
        <dbReference type="Pfam" id="PF01855"/>
    </source>
</evidence>
<dbReference type="InterPro" id="IPR052368">
    <property type="entry name" value="2-oxoacid_oxidoreductase"/>
</dbReference>
<evidence type="ECO:0000256" key="4">
    <source>
        <dbReference type="ARBA" id="ARBA00066947"/>
    </source>
</evidence>
<name>A0A343TK56_9EURY</name>
<dbReference type="EMBL" id="CP025066">
    <property type="protein sequence ID" value="AUX09478.1"/>
    <property type="molecule type" value="Genomic_DNA"/>
</dbReference>
<dbReference type="FunFam" id="3.40.50.970:FF:000022">
    <property type="entry name" value="2-oxoglutarate ferredoxin oxidoreductase alpha subunit"/>
    <property type="match status" value="1"/>
</dbReference>
<dbReference type="NCBIfam" id="NF006412">
    <property type="entry name" value="PRK08659.1"/>
    <property type="match status" value="1"/>
</dbReference>
<evidence type="ECO:0000256" key="2">
    <source>
        <dbReference type="ARBA" id="ARBA00052359"/>
    </source>
</evidence>
<dbReference type="PANTHER" id="PTHR43088">
    <property type="entry name" value="SUBUNIT OF PYRUVATE:FLAVODOXIN OXIDOREDUCTASE-RELATED"/>
    <property type="match status" value="1"/>
</dbReference>
<comment type="catalytic activity">
    <reaction evidence="2">
        <text>2 oxidized [2Fe-2S]-[ferredoxin] + 2-oxoglutarate + CoA = succinyl-CoA + 2 reduced [2Fe-2S]-[ferredoxin] + CO2 + H(+)</text>
        <dbReference type="Rhea" id="RHEA:17297"/>
        <dbReference type="Rhea" id="RHEA-COMP:10000"/>
        <dbReference type="Rhea" id="RHEA-COMP:10001"/>
        <dbReference type="ChEBI" id="CHEBI:15378"/>
        <dbReference type="ChEBI" id="CHEBI:16526"/>
        <dbReference type="ChEBI" id="CHEBI:16810"/>
        <dbReference type="ChEBI" id="CHEBI:33737"/>
        <dbReference type="ChEBI" id="CHEBI:33738"/>
        <dbReference type="ChEBI" id="CHEBI:57287"/>
        <dbReference type="ChEBI" id="CHEBI:57292"/>
        <dbReference type="EC" id="1.2.7.3"/>
    </reaction>
</comment>
<evidence type="ECO:0000256" key="5">
    <source>
        <dbReference type="ARBA" id="ARBA00071398"/>
    </source>
</evidence>
<keyword evidence="1 11" id="KW-0560">Oxidoreductase</keyword>
<evidence type="ECO:0000313" key="11">
    <source>
        <dbReference type="EMBL" id="AUX09478.1"/>
    </source>
</evidence>
<reference evidence="12" key="1">
    <citation type="submission" date="2017-11" db="EMBL/GenBank/DDBJ databases">
        <title>Phenotypic and genomic properties of facultatively anaerobic sulfur-reducing natronoarchaea from hypersaline soda lakes.</title>
        <authorList>
            <person name="Sorokin D.Y."/>
            <person name="Kublanov I.V."/>
            <person name="Roman P."/>
            <person name="Sinninghe Damste J.S."/>
            <person name="Golyshin P.N."/>
            <person name="Rojo D."/>
            <person name="Ciordia S."/>
            <person name="Mena M.D.C."/>
            <person name="Ferrer M."/>
            <person name="Messina E."/>
            <person name="Smedile F."/>
            <person name="La Spada G."/>
            <person name="La Cono V."/>
            <person name="Yakimov M.M."/>
        </authorList>
    </citation>
    <scope>NUCLEOTIDE SEQUENCE [LARGE SCALE GENOMIC DNA]</scope>
    <source>
        <strain evidence="12">AArc-Sl</strain>
    </source>
</reference>
<evidence type="ECO:0000256" key="8">
    <source>
        <dbReference type="SAM" id="MobiDB-lite"/>
    </source>
</evidence>
<evidence type="ECO:0000256" key="6">
    <source>
        <dbReference type="ARBA" id="ARBA00076968"/>
    </source>
</evidence>
<accession>A0A343TK56</accession>
<evidence type="ECO:0000256" key="1">
    <source>
        <dbReference type="ARBA" id="ARBA00023002"/>
    </source>
</evidence>
<evidence type="ECO:0000259" key="10">
    <source>
        <dbReference type="Pfam" id="PF17147"/>
    </source>
</evidence>
<dbReference type="Proteomes" id="UP000263012">
    <property type="component" value="Chromosome"/>
</dbReference>
<feature type="compositionally biased region" description="Acidic residues" evidence="8">
    <location>
        <begin position="1"/>
        <end position="19"/>
    </location>
</feature>
<comment type="subunit">
    <text evidence="3">Heterotetramer of the KorA, KorB, KorC and KorD subunits.</text>
</comment>
<dbReference type="GO" id="GO:0044272">
    <property type="term" value="P:sulfur compound biosynthetic process"/>
    <property type="evidence" value="ECO:0007669"/>
    <property type="project" value="UniProtKB-ARBA"/>
</dbReference>